<dbReference type="OrthoDB" id="4423347at2"/>
<keyword evidence="1" id="KW-0472">Membrane</keyword>
<dbReference type="RefSeq" id="WP_084037013.1">
    <property type="nucleotide sequence ID" value="NZ_CP066007.1"/>
</dbReference>
<keyword evidence="1" id="KW-1133">Transmembrane helix</keyword>
<dbReference type="GeneID" id="92760339"/>
<protein>
    <submittedName>
        <fullName evidence="3">DUF5129 domain-containing protein</fullName>
    </submittedName>
</protein>
<sequence length="491" mass="52596">MPKLPIPRNRAIAVVGSVTAVVALGLGSLGWTLSTPPEAVHLDTAVAELQPTTQFTVEIHDKDGILSDADKQALQNDATRLEVPSVVKTIHYMVFATNRENALDTVEEYSRKQLPEIFTADGKEFVPGTFIIGVGLDPRQSFITGSDDVTAAVQIAEDNSHRQRALDAVKPGVKANNIPAGLFAGAQAAFDLTALQEDAQAQAAENRVGAAIGSGAAAGALTAIAGSTLVARTNRRRRDTLAARGNYDSVVRSYGDVAQRLDAINIRAHSLTSSLADRRLREQWEEVQNKFVTVGQSVDRIGLLTPTSPDKEFAQAKADIDEAAGITADIETAEANIDTLYAMEHGDELVRKDQLTALRHDVEDARDLVTTGPLADRLDDLHERLTALTARIASPAFIDEYVELLDDYSHTLAKVKSEKFSDVETETVPEPPALTSSDYRPGYGWNNFIPFWVMSTWHSDAVASSDAGANSAGGYSGFSSGFSAAGGTSSF</sequence>
<dbReference type="Pfam" id="PF17173">
    <property type="entry name" value="DUF5129"/>
    <property type="match status" value="1"/>
</dbReference>
<name>A0A7T4EDR1_9CORY</name>
<evidence type="ECO:0000313" key="3">
    <source>
        <dbReference type="EMBL" id="QQB45503.1"/>
    </source>
</evidence>
<feature type="domain" description="DUF5129" evidence="2">
    <location>
        <begin position="71"/>
        <end position="369"/>
    </location>
</feature>
<gene>
    <name evidence="3" type="ORF">I6I10_08220</name>
</gene>
<keyword evidence="1" id="KW-0812">Transmembrane</keyword>
<organism evidence="3 4">
    <name type="scientific">Corynebacterium glucuronolyticum</name>
    <dbReference type="NCBI Taxonomy" id="39791"/>
    <lineage>
        <taxon>Bacteria</taxon>
        <taxon>Bacillati</taxon>
        <taxon>Actinomycetota</taxon>
        <taxon>Actinomycetes</taxon>
        <taxon>Mycobacteriales</taxon>
        <taxon>Corynebacteriaceae</taxon>
        <taxon>Corynebacterium</taxon>
    </lineage>
</organism>
<evidence type="ECO:0000256" key="1">
    <source>
        <dbReference type="SAM" id="Phobius"/>
    </source>
</evidence>
<evidence type="ECO:0000259" key="2">
    <source>
        <dbReference type="Pfam" id="PF17173"/>
    </source>
</evidence>
<accession>A0A7T4EDR1</accession>
<dbReference type="InterPro" id="IPR033435">
    <property type="entry name" value="DUF5129"/>
</dbReference>
<feature type="transmembrane region" description="Helical" evidence="1">
    <location>
        <begin position="12"/>
        <end position="33"/>
    </location>
</feature>
<dbReference type="Proteomes" id="UP000596145">
    <property type="component" value="Chromosome"/>
</dbReference>
<reference evidence="3 4" key="1">
    <citation type="submission" date="2020-12" db="EMBL/GenBank/DDBJ databases">
        <title>FDA dAtabase for Regulatory Grade micrObial Sequences (FDA-ARGOS): Supporting development and validation of Infectious Disease Dx tests.</title>
        <authorList>
            <person name="Sproer C."/>
            <person name="Gronow S."/>
            <person name="Severitt S."/>
            <person name="Schroder I."/>
            <person name="Tallon L."/>
            <person name="Sadzewicz L."/>
            <person name="Zhao X."/>
            <person name="Boylan J."/>
            <person name="Ott S."/>
            <person name="Bowen H."/>
            <person name="Vavikolanu K."/>
            <person name="Mehta A."/>
            <person name="Aluvathingal J."/>
            <person name="Nadendla S."/>
            <person name="Lowell S."/>
            <person name="Myers T."/>
            <person name="Yan Y."/>
            <person name="Sichtig H."/>
        </authorList>
    </citation>
    <scope>NUCLEOTIDE SEQUENCE [LARGE SCALE GENOMIC DNA]</scope>
    <source>
        <strain evidence="3 4">FDAARGOS_1053</strain>
    </source>
</reference>
<proteinExistence type="predicted"/>
<dbReference type="EMBL" id="CP066007">
    <property type="protein sequence ID" value="QQB45503.1"/>
    <property type="molecule type" value="Genomic_DNA"/>
</dbReference>
<dbReference type="AlphaFoldDB" id="A0A7T4EDR1"/>
<evidence type="ECO:0000313" key="4">
    <source>
        <dbReference type="Proteomes" id="UP000596145"/>
    </source>
</evidence>